<dbReference type="EMBL" id="JAVFWL010000006">
    <property type="protein sequence ID" value="KAK6766778.1"/>
    <property type="molecule type" value="Genomic_DNA"/>
</dbReference>
<dbReference type="InterPro" id="IPR051741">
    <property type="entry name" value="PAR6_homolog"/>
</dbReference>
<keyword evidence="2" id="KW-0812">Transmembrane</keyword>
<gene>
    <name evidence="4" type="primary">Necator_chrX.g26366</name>
    <name evidence="4" type="ORF">RB195_026199</name>
</gene>
<dbReference type="InterPro" id="IPR042097">
    <property type="entry name" value="Aminopeptidase_N-like_N_sf"/>
</dbReference>
<feature type="transmembrane region" description="Helical" evidence="2">
    <location>
        <begin position="57"/>
        <end position="80"/>
    </location>
</feature>
<keyword evidence="2" id="KW-0472">Membrane</keyword>
<dbReference type="Gene3D" id="2.30.42.10">
    <property type="match status" value="1"/>
</dbReference>
<evidence type="ECO:0000313" key="4">
    <source>
        <dbReference type="EMBL" id="KAK6766778.1"/>
    </source>
</evidence>
<dbReference type="SUPFAM" id="SSF50156">
    <property type="entry name" value="PDZ domain-like"/>
    <property type="match status" value="1"/>
</dbReference>
<evidence type="ECO:0000256" key="2">
    <source>
        <dbReference type="SAM" id="Phobius"/>
    </source>
</evidence>
<dbReference type="Pfam" id="PF17900">
    <property type="entry name" value="Peptidase_M1_N"/>
    <property type="match status" value="1"/>
</dbReference>
<dbReference type="Pfam" id="PF00595">
    <property type="entry name" value="PDZ"/>
    <property type="match status" value="1"/>
</dbReference>
<organism evidence="4 5">
    <name type="scientific">Necator americanus</name>
    <name type="common">Human hookworm</name>
    <dbReference type="NCBI Taxonomy" id="51031"/>
    <lineage>
        <taxon>Eukaryota</taxon>
        <taxon>Metazoa</taxon>
        <taxon>Ecdysozoa</taxon>
        <taxon>Nematoda</taxon>
        <taxon>Chromadorea</taxon>
        <taxon>Rhabditida</taxon>
        <taxon>Rhabditina</taxon>
        <taxon>Rhabditomorpha</taxon>
        <taxon>Strongyloidea</taxon>
        <taxon>Ancylostomatidae</taxon>
        <taxon>Bunostominae</taxon>
        <taxon>Necator</taxon>
    </lineage>
</organism>
<proteinExistence type="predicted"/>
<dbReference type="PANTHER" id="PTHR14102:SF14">
    <property type="entry name" value="PROTEIN CBG16414"/>
    <property type="match status" value="1"/>
</dbReference>
<dbReference type="Proteomes" id="UP001303046">
    <property type="component" value="Unassembled WGS sequence"/>
</dbReference>
<reference evidence="4 5" key="1">
    <citation type="submission" date="2023-08" db="EMBL/GenBank/DDBJ databases">
        <title>A Necator americanus chromosomal reference genome.</title>
        <authorList>
            <person name="Ilik V."/>
            <person name="Petrzelkova K.J."/>
            <person name="Pardy F."/>
            <person name="Fuh T."/>
            <person name="Niatou-Singa F.S."/>
            <person name="Gouil Q."/>
            <person name="Baker L."/>
            <person name="Ritchie M.E."/>
            <person name="Jex A.R."/>
            <person name="Gazzola D."/>
            <person name="Li H."/>
            <person name="Toshio Fujiwara R."/>
            <person name="Zhan B."/>
            <person name="Aroian R.V."/>
            <person name="Pafco B."/>
            <person name="Schwarz E.M."/>
        </authorList>
    </citation>
    <scope>NUCLEOTIDE SEQUENCE [LARGE SCALE GENOMIC DNA]</scope>
    <source>
        <strain evidence="4 5">Aroian</strain>
        <tissue evidence="4">Whole animal</tissue>
    </source>
</reference>
<protein>
    <recommendedName>
        <fullName evidence="3">PDZ domain-containing protein</fullName>
    </recommendedName>
</protein>
<dbReference type="InterPro" id="IPR001478">
    <property type="entry name" value="PDZ"/>
</dbReference>
<dbReference type="SUPFAM" id="SSF63737">
    <property type="entry name" value="Leukotriene A4 hydrolase N-terminal domain"/>
    <property type="match status" value="1"/>
</dbReference>
<accession>A0ABR1EVY3</accession>
<evidence type="ECO:0000313" key="5">
    <source>
        <dbReference type="Proteomes" id="UP001303046"/>
    </source>
</evidence>
<evidence type="ECO:0000259" key="3">
    <source>
        <dbReference type="PROSITE" id="PS50106"/>
    </source>
</evidence>
<dbReference type="InterPro" id="IPR036034">
    <property type="entry name" value="PDZ_sf"/>
</dbReference>
<sequence length="858" mass="96905">MRECGGAQVVVHGISHISVQCKQKHELLPLSVVRQDNGMPTVKESLQRTFHCSSRVFFTWIAVSVSCCTIYAIIAFVALLNKNALPEDLGLLSIPYVNVPERYDIQLQFDTEYNKSSKSFYGENKIVFNSLRESKYIHLYSGNNIQIADFSLHSLNNAKEELSIRKGAYDEVTEIQTFILSTNTSTEVPYLFILKFTGKFTPENGPRKFSYLSERGDKRYGVWYAVDNSAGKGLRYLFPCLDSKEFPADFNLTITRSKSLRSLSNFVSYRSTSRESDFMDDHFAPTMKLLPSQIAFVLCDFQYKREVYEGTTISIFSRPEILSGISFRRTSQFMDSGSYEIGKNDAILIPNVSTIHQPGISIIDEKEAVRESEDLFPDSSLTRIHRAMSRRPPSPLLKSENFRYPTQLHTQHQHGEIAPQDSDTDSGICADSEQPSPRQLIEIPLIFSSNCGSDYLTPESYRKPLLFSETSRKLPQRPTGSGSVARNIKTYRVRFADEVNSGASTSSTCSEQSNKSTRCATAVPQRQQPNLVKSLDIPETPAPHFSNIARGNNACLTPQSQTFENQLEKYKGVRKTDRLGNYSYPIEEVDTLRPPSYDFAINRLRRKEKPRESIRDFVIRQNVNEALSRKLRSRSSSLPRMDREYDINESFYSPQLPPSYQIDDSRNLTLRSLDNLNIDCDSHIVDSSRRRKLPVAPLLGRMVNARINRQFDPDFGLHSTLLHRPSEEHLALQRMSRRSASIGPQCEILDYGTRREAPAVRAVLVALDQCGFRTVMVEKTQPGPFGFYIATGVMNGQRGIFISRVSIASLSPMLSVGDEILYVDDQLVKGRSLETVQALIAGKTKVMIVLLPAIGSCI</sequence>
<keyword evidence="5" id="KW-1185">Reference proteome</keyword>
<dbReference type="PROSITE" id="PS50106">
    <property type="entry name" value="PDZ"/>
    <property type="match status" value="1"/>
</dbReference>
<feature type="region of interest" description="Disordered" evidence="1">
    <location>
        <begin position="409"/>
        <end position="434"/>
    </location>
</feature>
<comment type="caution">
    <text evidence="4">The sequence shown here is derived from an EMBL/GenBank/DDBJ whole genome shotgun (WGS) entry which is preliminary data.</text>
</comment>
<dbReference type="SMART" id="SM00228">
    <property type="entry name" value="PDZ"/>
    <property type="match status" value="1"/>
</dbReference>
<feature type="domain" description="PDZ" evidence="3">
    <location>
        <begin position="774"/>
        <end position="840"/>
    </location>
</feature>
<evidence type="ECO:0000256" key="1">
    <source>
        <dbReference type="SAM" id="MobiDB-lite"/>
    </source>
</evidence>
<dbReference type="Gene3D" id="2.60.40.1730">
    <property type="entry name" value="tricorn interacting facor f3 domain"/>
    <property type="match status" value="1"/>
</dbReference>
<dbReference type="PANTHER" id="PTHR14102">
    <property type="entry name" value="PAR-6-RELATED"/>
    <property type="match status" value="1"/>
</dbReference>
<dbReference type="InterPro" id="IPR045357">
    <property type="entry name" value="Aminopeptidase_N-like_N"/>
</dbReference>
<name>A0ABR1EVY3_NECAM</name>
<keyword evidence="2" id="KW-1133">Transmembrane helix</keyword>